<evidence type="ECO:0000313" key="3">
    <source>
        <dbReference type="Proteomes" id="UP000253303"/>
    </source>
</evidence>
<keyword evidence="1" id="KW-0732">Signal</keyword>
<reference evidence="2 3" key="1">
    <citation type="submission" date="2018-06" db="EMBL/GenBank/DDBJ databases">
        <title>Sphaerisporangium craniellae sp. nov., isolated from a marine sponge in the South China Sea.</title>
        <authorList>
            <person name="Li L."/>
        </authorList>
    </citation>
    <scope>NUCLEOTIDE SEQUENCE [LARGE SCALE GENOMIC DNA]</scope>
    <source>
        <strain evidence="2 3">LHW63015</strain>
    </source>
</reference>
<name>A0A366LX59_9ACTN</name>
<feature type="chain" id="PRO_5016635928" description="Secreted protein" evidence="1">
    <location>
        <begin position="35"/>
        <end position="99"/>
    </location>
</feature>
<dbReference type="Proteomes" id="UP000253303">
    <property type="component" value="Unassembled WGS sequence"/>
</dbReference>
<sequence length="99" mass="10640">MINLMNAKRGLALAGTVLALAAGPALLASTPAAAAAPVAAPSSIAAGHWSYDGYYYGDAAGYDACHRDGRLSSHPYECRYYPKGWDGKPKYELWIWVNY</sequence>
<organism evidence="2 3">
    <name type="scientific">Spongiactinospora rosea</name>
    <dbReference type="NCBI Taxonomy" id="2248750"/>
    <lineage>
        <taxon>Bacteria</taxon>
        <taxon>Bacillati</taxon>
        <taxon>Actinomycetota</taxon>
        <taxon>Actinomycetes</taxon>
        <taxon>Streptosporangiales</taxon>
        <taxon>Streptosporangiaceae</taxon>
        <taxon>Spongiactinospora</taxon>
    </lineage>
</organism>
<protein>
    <recommendedName>
        <fullName evidence="4">Secreted protein</fullName>
    </recommendedName>
</protein>
<evidence type="ECO:0000313" key="2">
    <source>
        <dbReference type="EMBL" id="RBQ17904.1"/>
    </source>
</evidence>
<comment type="caution">
    <text evidence="2">The sequence shown here is derived from an EMBL/GenBank/DDBJ whole genome shotgun (WGS) entry which is preliminary data.</text>
</comment>
<gene>
    <name evidence="2" type="ORF">DP939_21230</name>
</gene>
<dbReference type="RefSeq" id="WP_113982506.1">
    <property type="nucleotide sequence ID" value="NZ_QMEY01000009.1"/>
</dbReference>
<feature type="signal peptide" evidence="1">
    <location>
        <begin position="1"/>
        <end position="34"/>
    </location>
</feature>
<evidence type="ECO:0000256" key="1">
    <source>
        <dbReference type="SAM" id="SignalP"/>
    </source>
</evidence>
<accession>A0A366LX59</accession>
<proteinExistence type="predicted"/>
<keyword evidence="3" id="KW-1185">Reference proteome</keyword>
<evidence type="ECO:0008006" key="4">
    <source>
        <dbReference type="Google" id="ProtNLM"/>
    </source>
</evidence>
<dbReference type="EMBL" id="QMEY01000009">
    <property type="protein sequence ID" value="RBQ17904.1"/>
    <property type="molecule type" value="Genomic_DNA"/>
</dbReference>
<dbReference type="AlphaFoldDB" id="A0A366LX59"/>